<dbReference type="EMBL" id="QFYP01000001">
    <property type="protein sequence ID" value="RAK58712.1"/>
    <property type="molecule type" value="Genomic_DNA"/>
</dbReference>
<protein>
    <submittedName>
        <fullName evidence="1">Uncharacterized protein</fullName>
    </submittedName>
</protein>
<keyword evidence="2" id="KW-1185">Reference proteome</keyword>
<gene>
    <name evidence="1" type="ORF">DJ021_02295</name>
</gene>
<proteinExistence type="predicted"/>
<accession>A0A328AU90</accession>
<evidence type="ECO:0000313" key="2">
    <source>
        <dbReference type="Proteomes" id="UP000249842"/>
    </source>
</evidence>
<dbReference type="AlphaFoldDB" id="A0A328AU90"/>
<reference evidence="2" key="1">
    <citation type="submission" date="2018-05" db="EMBL/GenBank/DDBJ databases">
        <authorList>
            <person name="Li X."/>
        </authorList>
    </citation>
    <scope>NUCLEOTIDE SEQUENCE [LARGE SCALE GENOMIC DNA]</scope>
    <source>
        <strain evidence="2">HKS-05</strain>
    </source>
</reference>
<name>A0A328AU90_9CAUL</name>
<comment type="caution">
    <text evidence="1">The sequence shown here is derived from an EMBL/GenBank/DDBJ whole genome shotgun (WGS) entry which is preliminary data.</text>
</comment>
<sequence length="84" mass="9284">MSELGQTGRRASPIPFAQRGRIVTKLLFYGLDEAGDATFTEEVPRQDTAALRAMAAARLSDFHAVEVWDGPLCVVRLRRAPQRA</sequence>
<evidence type="ECO:0000313" key="1">
    <source>
        <dbReference type="EMBL" id="RAK58712.1"/>
    </source>
</evidence>
<dbReference type="Proteomes" id="UP000249842">
    <property type="component" value="Unassembled WGS sequence"/>
</dbReference>
<organism evidence="1 2">
    <name type="scientific">Phenylobacterium hankyongense</name>
    <dbReference type="NCBI Taxonomy" id="1813876"/>
    <lineage>
        <taxon>Bacteria</taxon>
        <taxon>Pseudomonadati</taxon>
        <taxon>Pseudomonadota</taxon>
        <taxon>Alphaproteobacteria</taxon>
        <taxon>Caulobacterales</taxon>
        <taxon>Caulobacteraceae</taxon>
        <taxon>Phenylobacterium</taxon>
    </lineage>
</organism>